<comment type="subcellular location">
    <subcellularLocation>
        <location evidence="1">Nucleus</location>
    </subcellularLocation>
</comment>
<dbReference type="EMBL" id="JAKWFO010000005">
    <property type="protein sequence ID" value="KAI9635378.1"/>
    <property type="molecule type" value="Genomic_DNA"/>
</dbReference>
<evidence type="ECO:0000256" key="11">
    <source>
        <dbReference type="SAM" id="MobiDB-lite"/>
    </source>
</evidence>
<dbReference type="GO" id="GO:0005634">
    <property type="term" value="C:nucleus"/>
    <property type="evidence" value="ECO:0007669"/>
    <property type="project" value="UniProtKB-SubCell"/>
</dbReference>
<dbReference type="PANTHER" id="PTHR22808">
    <property type="entry name" value="NCL1 YEAST -RELATED NOL1/NOP2/FMU SUN DOMAIN-CONTAINING"/>
    <property type="match status" value="1"/>
</dbReference>
<feature type="compositionally biased region" description="Low complexity" evidence="11">
    <location>
        <begin position="758"/>
        <end position="774"/>
    </location>
</feature>
<keyword evidence="9" id="KW-0539">Nucleus</keyword>
<evidence type="ECO:0000313" key="14">
    <source>
        <dbReference type="Proteomes" id="UP001164286"/>
    </source>
</evidence>
<keyword evidence="14" id="KW-1185">Reference proteome</keyword>
<evidence type="ECO:0000256" key="4">
    <source>
        <dbReference type="ARBA" id="ARBA00022603"/>
    </source>
</evidence>
<evidence type="ECO:0000313" key="13">
    <source>
        <dbReference type="EMBL" id="KAI9635378.1"/>
    </source>
</evidence>
<organism evidence="13 14">
    <name type="scientific">Dioszegia hungarica</name>
    <dbReference type="NCBI Taxonomy" id="4972"/>
    <lineage>
        <taxon>Eukaryota</taxon>
        <taxon>Fungi</taxon>
        <taxon>Dikarya</taxon>
        <taxon>Basidiomycota</taxon>
        <taxon>Agaricomycotina</taxon>
        <taxon>Tremellomycetes</taxon>
        <taxon>Tremellales</taxon>
        <taxon>Bulleribasidiaceae</taxon>
        <taxon>Dioszegia</taxon>
    </lineage>
</organism>
<evidence type="ECO:0000256" key="5">
    <source>
        <dbReference type="ARBA" id="ARBA00022679"/>
    </source>
</evidence>
<evidence type="ECO:0000256" key="10">
    <source>
        <dbReference type="PROSITE-ProRule" id="PRU01023"/>
    </source>
</evidence>
<feature type="binding site" evidence="10">
    <location>
        <position position="216"/>
    </location>
    <ligand>
        <name>S-adenosyl-L-methionine</name>
        <dbReference type="ChEBI" id="CHEBI:59789"/>
    </ligand>
</feature>
<keyword evidence="5 10" id="KW-0808">Transferase</keyword>
<evidence type="ECO:0000259" key="12">
    <source>
        <dbReference type="PROSITE" id="PS51686"/>
    </source>
</evidence>
<dbReference type="SUPFAM" id="SSF53335">
    <property type="entry name" value="S-adenosyl-L-methionine-dependent methyltransferases"/>
    <property type="match status" value="1"/>
</dbReference>
<dbReference type="InterPro" id="IPR023270">
    <property type="entry name" value="RCMT_NCL1"/>
</dbReference>
<evidence type="ECO:0000256" key="7">
    <source>
        <dbReference type="ARBA" id="ARBA00022694"/>
    </source>
</evidence>
<accession>A0AA38H6Z4</accession>
<feature type="compositionally biased region" description="Acidic residues" evidence="11">
    <location>
        <begin position="732"/>
        <end position="741"/>
    </location>
</feature>
<dbReference type="InterPro" id="IPR001678">
    <property type="entry name" value="MeTrfase_RsmB-F_NOP2_dom"/>
</dbReference>
<feature type="compositionally biased region" description="Basic and acidic residues" evidence="11">
    <location>
        <begin position="27"/>
        <end position="36"/>
    </location>
</feature>
<reference evidence="13" key="1">
    <citation type="journal article" date="2022" name="G3 (Bethesda)">
        <title>High quality genome of the basidiomycete yeast Dioszegia hungarica PDD-24b-2 isolated from cloud water.</title>
        <authorList>
            <person name="Jarrige D."/>
            <person name="Haridas S."/>
            <person name="Bleykasten-Grosshans C."/>
            <person name="Joly M."/>
            <person name="Nadalig T."/>
            <person name="Sancelme M."/>
            <person name="Vuilleumier S."/>
            <person name="Grigoriev I.V."/>
            <person name="Amato P."/>
            <person name="Bringel F."/>
        </authorList>
    </citation>
    <scope>NUCLEOTIDE SEQUENCE</scope>
    <source>
        <strain evidence="13">PDD-24b-2</strain>
    </source>
</reference>
<comment type="similarity">
    <text evidence="2 10">Belongs to the class I-like SAM-binding methyltransferase superfamily. RsmB/NOP family.</text>
</comment>
<keyword evidence="7" id="KW-0819">tRNA processing</keyword>
<feature type="compositionally biased region" description="Gly residues" evidence="11">
    <location>
        <begin position="12"/>
        <end position="25"/>
    </location>
</feature>
<evidence type="ECO:0000256" key="3">
    <source>
        <dbReference type="ARBA" id="ARBA00022555"/>
    </source>
</evidence>
<dbReference type="PROSITE" id="PS51686">
    <property type="entry name" value="SAM_MT_RSMB_NOP"/>
    <property type="match status" value="1"/>
</dbReference>
<dbReference type="Pfam" id="PF25376">
    <property type="entry name" value="Pre-PUA_NSUN2"/>
    <property type="match status" value="1"/>
</dbReference>
<sequence>MGKRGGKRGGKGGRGGRGGGGGGGGGRHRDGGEDGKTWTQYDPVDMVNEKFEQYYKAQNILTEAEWPDFMEQLKHELPTTFRVTGSREHAETIADLIRKEHVPNMQNVEHEGVTYGPPEQISWYPSQLAWQVSAPKRIIRKSPPFKKFQRFLVSETEVGNLSRQEAVSMIPPLLLDIEPHHICLDMCAAPGSKTAQMIEALNPHHTSSSGLLIANDSDYKRCHMLVHQTGRMPSKGLMVTNYDASIFPKIKLGKTEALQFDRILADVPCSGDGTMRKNVEIWKKWSTSDGNGLHSLQLRILNRAMDILKPGGRMVYSTCSFNPIENEAVVAAALNGRKGFRIVDASSSVPDLKHRPGLSSWKVASQPYGQSSTGEIAFFESHEAAEKMRAEGGGDKETWRELAPSFWPPANAAELGLEKCMRLLPHDQNTGGFFVCVLEKVIYGTDAEKSNAGKRAASPSTPEGGREVKKVKAEETEAVPEADEEADEPADAEGEKAAEGAGKKEKKDWSYREDPFSYVDPSSPELQSIFDWFKMEDSFPRDQMLVRNDRGEALRVIYLTNALLKQVIENNSPQRLRIISAGVKAFVRQDSQNRQDIGCKWRIPADGLAEVLPHVGEGVVRDMGESGMPALRILVEHPYPVVSHFAREVQEWADPAPLGNLLLRFPAANGAGGYLPLPLVLPLWKAKTSLSLLIDKREKSSLSLRTFGEDIVRAPLNEDQKLAKKTANAPEALDEEETAGMEDERPVVEALGDEEEMANAPALGAAEEAAMAQD</sequence>
<dbReference type="GO" id="GO:0030488">
    <property type="term" value="P:tRNA methylation"/>
    <property type="evidence" value="ECO:0007669"/>
    <property type="project" value="TreeGrafter"/>
</dbReference>
<dbReference type="RefSeq" id="XP_052945155.1">
    <property type="nucleotide sequence ID" value="XM_053092747.1"/>
</dbReference>
<dbReference type="InterPro" id="IPR057286">
    <property type="entry name" value="PUA_NSUN2"/>
</dbReference>
<feature type="binding site" evidence="10">
    <location>
        <position position="243"/>
    </location>
    <ligand>
        <name>S-adenosyl-L-methionine</name>
        <dbReference type="ChEBI" id="CHEBI:59789"/>
    </ligand>
</feature>
<feature type="compositionally biased region" description="Basic residues" evidence="11">
    <location>
        <begin position="1"/>
        <end position="11"/>
    </location>
</feature>
<feature type="compositionally biased region" description="Basic and acidic residues" evidence="11">
    <location>
        <begin position="493"/>
        <end position="508"/>
    </location>
</feature>
<feature type="binding site" evidence="10">
    <location>
        <position position="266"/>
    </location>
    <ligand>
        <name>S-adenosyl-L-methionine</name>
        <dbReference type="ChEBI" id="CHEBI:59789"/>
    </ligand>
</feature>
<feature type="binding site" evidence="10">
    <location>
        <begin position="187"/>
        <end position="193"/>
    </location>
    <ligand>
        <name>S-adenosyl-L-methionine</name>
        <dbReference type="ChEBI" id="CHEBI:59789"/>
    </ligand>
</feature>
<feature type="region of interest" description="Disordered" evidence="11">
    <location>
        <begin position="722"/>
        <end position="774"/>
    </location>
</feature>
<feature type="domain" description="SAM-dependent MTase RsmB/NOP-type" evidence="12">
    <location>
        <begin position="69"/>
        <end position="441"/>
    </location>
</feature>
<dbReference type="Pfam" id="PF01189">
    <property type="entry name" value="Methyltr_RsmB-F"/>
    <property type="match status" value="1"/>
</dbReference>
<feature type="compositionally biased region" description="Acidic residues" evidence="11">
    <location>
        <begin position="476"/>
        <end position="492"/>
    </location>
</feature>
<keyword evidence="4 10" id="KW-0489">Methyltransferase</keyword>
<dbReference type="PANTHER" id="PTHR22808:SF1">
    <property type="entry name" value="RNA CYTOSINE-C(5)-METHYLTRANSFERASE NSUN2-RELATED"/>
    <property type="match status" value="1"/>
</dbReference>
<feature type="region of interest" description="Disordered" evidence="11">
    <location>
        <begin position="448"/>
        <end position="508"/>
    </location>
</feature>
<gene>
    <name evidence="13" type="ORF">MKK02DRAFT_44065</name>
</gene>
<keyword evidence="6 10" id="KW-0949">S-adenosyl-L-methionine</keyword>
<evidence type="ECO:0000256" key="6">
    <source>
        <dbReference type="ARBA" id="ARBA00022691"/>
    </source>
</evidence>
<dbReference type="PROSITE" id="PS01153">
    <property type="entry name" value="NOL1_NOP2_SUN"/>
    <property type="match status" value="1"/>
</dbReference>
<dbReference type="GO" id="GO:0016428">
    <property type="term" value="F:tRNA (cytidine-5-)-methyltransferase activity"/>
    <property type="evidence" value="ECO:0007669"/>
    <property type="project" value="InterPro"/>
</dbReference>
<keyword evidence="3" id="KW-0820">tRNA-binding</keyword>
<dbReference type="GO" id="GO:0000049">
    <property type="term" value="F:tRNA binding"/>
    <property type="evidence" value="ECO:0007669"/>
    <property type="project" value="UniProtKB-KW"/>
</dbReference>
<dbReference type="InterPro" id="IPR018314">
    <property type="entry name" value="RsmB/NOL1/NOP2-like_CS"/>
</dbReference>
<evidence type="ECO:0000256" key="9">
    <source>
        <dbReference type="ARBA" id="ARBA00023242"/>
    </source>
</evidence>
<evidence type="ECO:0000256" key="8">
    <source>
        <dbReference type="ARBA" id="ARBA00022884"/>
    </source>
</evidence>
<comment type="caution">
    <text evidence="13">The sequence shown here is derived from an EMBL/GenBank/DDBJ whole genome shotgun (WGS) entry which is preliminary data.</text>
</comment>
<dbReference type="GO" id="GO:0005737">
    <property type="term" value="C:cytoplasm"/>
    <property type="evidence" value="ECO:0007669"/>
    <property type="project" value="TreeGrafter"/>
</dbReference>
<proteinExistence type="inferred from homology"/>
<dbReference type="PRINTS" id="PR02008">
    <property type="entry name" value="RCMTFAMILY"/>
</dbReference>
<evidence type="ECO:0000256" key="1">
    <source>
        <dbReference type="ARBA" id="ARBA00004123"/>
    </source>
</evidence>
<keyword evidence="8 10" id="KW-0694">RNA-binding</keyword>
<dbReference type="InterPro" id="IPR057285">
    <property type="entry name" value="Pre-PUA_NSUN2"/>
</dbReference>
<protein>
    <submittedName>
        <fullName evidence="13">S-adenosyl-L-methionine-dependent methyltransferase</fullName>
    </submittedName>
</protein>
<dbReference type="InterPro" id="IPR049560">
    <property type="entry name" value="MeTrfase_RsmB-F_NOP2_cat"/>
</dbReference>
<dbReference type="PRINTS" id="PR02011">
    <property type="entry name" value="RCMTNCL1"/>
</dbReference>
<feature type="compositionally biased region" description="Basic and acidic residues" evidence="11">
    <location>
        <begin position="464"/>
        <end position="475"/>
    </location>
</feature>
<dbReference type="GeneID" id="77731952"/>
<dbReference type="InterPro" id="IPR029063">
    <property type="entry name" value="SAM-dependent_MTases_sf"/>
</dbReference>
<evidence type="ECO:0000256" key="2">
    <source>
        <dbReference type="ARBA" id="ARBA00007494"/>
    </source>
</evidence>
<feature type="active site" description="Nucleophile" evidence="10">
    <location>
        <position position="319"/>
    </location>
</feature>
<dbReference type="Pfam" id="PF25378">
    <property type="entry name" value="PUA_NSUN2"/>
    <property type="match status" value="1"/>
</dbReference>
<dbReference type="Gene3D" id="3.40.50.150">
    <property type="entry name" value="Vaccinia Virus protein VP39"/>
    <property type="match status" value="1"/>
</dbReference>
<dbReference type="AlphaFoldDB" id="A0AA38H6Z4"/>
<dbReference type="Proteomes" id="UP001164286">
    <property type="component" value="Unassembled WGS sequence"/>
</dbReference>
<feature type="region of interest" description="Disordered" evidence="11">
    <location>
        <begin position="1"/>
        <end position="38"/>
    </location>
</feature>
<name>A0AA38H6Z4_9TREE</name>
<dbReference type="InterPro" id="IPR023267">
    <property type="entry name" value="RCMT"/>
</dbReference>